<dbReference type="EMBL" id="QVFV01000003">
    <property type="protein sequence ID" value="RZM78030.1"/>
    <property type="molecule type" value="Genomic_DNA"/>
</dbReference>
<keyword evidence="5 11" id="KW-0067">ATP-binding</keyword>
<dbReference type="InterPro" id="IPR036640">
    <property type="entry name" value="ABC1_TM_sf"/>
</dbReference>
<dbReference type="CDD" id="cd07346">
    <property type="entry name" value="ABC_6TM_exporters"/>
    <property type="match status" value="1"/>
</dbReference>
<dbReference type="AlphaFoldDB" id="A0A4Q7E578"/>
<evidence type="ECO:0000256" key="5">
    <source>
        <dbReference type="ARBA" id="ARBA00022840"/>
    </source>
</evidence>
<evidence type="ECO:0000256" key="1">
    <source>
        <dbReference type="ARBA" id="ARBA00004651"/>
    </source>
</evidence>
<evidence type="ECO:0000256" key="3">
    <source>
        <dbReference type="ARBA" id="ARBA00022692"/>
    </source>
</evidence>
<evidence type="ECO:0000259" key="10">
    <source>
        <dbReference type="PROSITE" id="PS50929"/>
    </source>
</evidence>
<feature type="transmembrane region" description="Helical" evidence="8">
    <location>
        <begin position="121"/>
        <end position="138"/>
    </location>
</feature>
<organism evidence="11 12">
    <name type="scientific">Leptolyngbya iicbica LK</name>
    <dbReference type="NCBI Taxonomy" id="2294035"/>
    <lineage>
        <taxon>Bacteria</taxon>
        <taxon>Bacillati</taxon>
        <taxon>Cyanobacteriota</taxon>
        <taxon>Cyanophyceae</taxon>
        <taxon>Leptolyngbyales</taxon>
        <taxon>Leptolyngbyaceae</taxon>
        <taxon>Leptolyngbya group</taxon>
        <taxon>Leptolyngbya</taxon>
        <taxon>Leptolyngbya iicbica</taxon>
    </lineage>
</organism>
<dbReference type="PANTHER" id="PTHR43394:SF1">
    <property type="entry name" value="ATP-BINDING CASSETTE SUB-FAMILY B MEMBER 10, MITOCHONDRIAL"/>
    <property type="match status" value="1"/>
</dbReference>
<feature type="transmembrane region" description="Helical" evidence="8">
    <location>
        <begin position="40"/>
        <end position="59"/>
    </location>
</feature>
<dbReference type="InterPro" id="IPR017871">
    <property type="entry name" value="ABC_transporter-like_CS"/>
</dbReference>
<protein>
    <submittedName>
        <fullName evidence="11">ABC transporter ATP-binding protein</fullName>
    </submittedName>
</protein>
<dbReference type="InterPro" id="IPR003439">
    <property type="entry name" value="ABC_transporter-like_ATP-bd"/>
</dbReference>
<evidence type="ECO:0000256" key="6">
    <source>
        <dbReference type="ARBA" id="ARBA00022989"/>
    </source>
</evidence>
<dbReference type="GO" id="GO:0016887">
    <property type="term" value="F:ATP hydrolysis activity"/>
    <property type="evidence" value="ECO:0007669"/>
    <property type="project" value="InterPro"/>
</dbReference>
<dbReference type="PROSITE" id="PS00211">
    <property type="entry name" value="ABC_TRANSPORTER_1"/>
    <property type="match status" value="1"/>
</dbReference>
<reference evidence="11 12" key="1">
    <citation type="submission" date="2018-11" db="EMBL/GenBank/DDBJ databases">
        <title>Whole genome sequencing of an environmental sample.</title>
        <authorList>
            <person name="Sarangi A.N."/>
            <person name="Singh D."/>
            <person name="Tripathy S."/>
        </authorList>
    </citation>
    <scope>NUCLEOTIDE SEQUENCE [LARGE SCALE GENOMIC DNA]</scope>
    <source>
        <strain evidence="11 12">Lakshadweep</strain>
    </source>
</reference>
<dbReference type="FunFam" id="3.40.50.300:FF:000287">
    <property type="entry name" value="Multidrug ABC transporter ATP-binding protein"/>
    <property type="match status" value="1"/>
</dbReference>
<proteinExistence type="predicted"/>
<name>A0A4Q7E578_9CYAN</name>
<evidence type="ECO:0000256" key="7">
    <source>
        <dbReference type="ARBA" id="ARBA00023136"/>
    </source>
</evidence>
<sequence length="557" mass="62584">MRFALGFVCILAYVLSTLVLPYLAGQVALYIGQGNVPQMAYWLGLGAVVFLVRSVFQYWENIIMIRASLDVALDLRQAVYAHLHRLGLDYYERNKTGDLSYRLTEDIDRIGEVTHKMSQQFVSCVLQLIAIPIYMLYLNWQLTLAGLIIAPLMAWLIGEFGNRLLKLSRKSQSQISSLSALLTEVFGSMRLVQAFAAQSFEKQRFNQEAVHNRNLRYRAEQLKALQYPVVGFLEAIGIMFLFFLGGWQIAQGNLTPQALVSFLAAIALLLHPIDLVTQHYNEFKQTEASVERVFELMDVPPTLVEDPNAQPLPAVTGKVEYSDVSFAYDPSKPVLQHLDLRVHPGEVIALVGSSGAGKTTLINLLMRFFDPVEGQVLIDGIDIRTVTLDSLRRQIGIVPQDITLFSGNIAQNIAYGEIEPNFERIEASAKLANAHNFITQFSQGYHTWVGERGVNLSGGQRQRIAISRALYFDPRILILDEATSALDSESEALVQEALDRAMKNRTVFVIAHRLSTVREADRIIFLEKGTIVESGTHDELLSYGQRYAQFYAQQFKS</sequence>
<feature type="transmembrane region" description="Helical" evidence="8">
    <location>
        <begin position="225"/>
        <end position="250"/>
    </location>
</feature>
<evidence type="ECO:0000259" key="9">
    <source>
        <dbReference type="PROSITE" id="PS50893"/>
    </source>
</evidence>
<comment type="caution">
    <text evidence="11">The sequence shown here is derived from an EMBL/GenBank/DDBJ whole genome shotgun (WGS) entry which is preliminary data.</text>
</comment>
<dbReference type="OrthoDB" id="9762790at2"/>
<dbReference type="GO" id="GO:0015421">
    <property type="term" value="F:ABC-type oligopeptide transporter activity"/>
    <property type="evidence" value="ECO:0007669"/>
    <property type="project" value="TreeGrafter"/>
</dbReference>
<keyword evidence="2" id="KW-0813">Transport</keyword>
<gene>
    <name evidence="11" type="ORF">DYY88_15040</name>
</gene>
<dbReference type="Pfam" id="PF00005">
    <property type="entry name" value="ABC_tran"/>
    <property type="match status" value="1"/>
</dbReference>
<dbReference type="SMART" id="SM00382">
    <property type="entry name" value="AAA"/>
    <property type="match status" value="1"/>
</dbReference>
<dbReference type="Gene3D" id="1.20.1560.10">
    <property type="entry name" value="ABC transporter type 1, transmembrane domain"/>
    <property type="match status" value="1"/>
</dbReference>
<dbReference type="SUPFAM" id="SSF90123">
    <property type="entry name" value="ABC transporter transmembrane region"/>
    <property type="match status" value="1"/>
</dbReference>
<dbReference type="Proteomes" id="UP000292459">
    <property type="component" value="Unassembled WGS sequence"/>
</dbReference>
<keyword evidence="6 8" id="KW-1133">Transmembrane helix</keyword>
<keyword evidence="4" id="KW-0547">Nucleotide-binding</keyword>
<dbReference type="GO" id="GO:0005886">
    <property type="term" value="C:plasma membrane"/>
    <property type="evidence" value="ECO:0007669"/>
    <property type="project" value="UniProtKB-SubCell"/>
</dbReference>
<accession>A0A4Q7E578</accession>
<dbReference type="InterPro" id="IPR003593">
    <property type="entry name" value="AAA+_ATPase"/>
</dbReference>
<dbReference type="InterPro" id="IPR039421">
    <property type="entry name" value="Type_1_exporter"/>
</dbReference>
<evidence type="ECO:0000256" key="8">
    <source>
        <dbReference type="SAM" id="Phobius"/>
    </source>
</evidence>
<dbReference type="Pfam" id="PF00664">
    <property type="entry name" value="ABC_membrane"/>
    <property type="match status" value="1"/>
</dbReference>
<dbReference type="PROSITE" id="PS50929">
    <property type="entry name" value="ABC_TM1F"/>
    <property type="match status" value="1"/>
</dbReference>
<feature type="domain" description="ABC transmembrane type-1" evidence="10">
    <location>
        <begin position="4"/>
        <end position="285"/>
    </location>
</feature>
<dbReference type="GO" id="GO:0005524">
    <property type="term" value="F:ATP binding"/>
    <property type="evidence" value="ECO:0007669"/>
    <property type="project" value="UniProtKB-KW"/>
</dbReference>
<dbReference type="InterPro" id="IPR011527">
    <property type="entry name" value="ABC1_TM_dom"/>
</dbReference>
<keyword evidence="12" id="KW-1185">Reference proteome</keyword>
<dbReference type="SUPFAM" id="SSF52540">
    <property type="entry name" value="P-loop containing nucleoside triphosphate hydrolases"/>
    <property type="match status" value="1"/>
</dbReference>
<keyword evidence="3 8" id="KW-0812">Transmembrane</keyword>
<evidence type="ECO:0000313" key="12">
    <source>
        <dbReference type="Proteomes" id="UP000292459"/>
    </source>
</evidence>
<keyword evidence="7 8" id="KW-0472">Membrane</keyword>
<dbReference type="PROSITE" id="PS50893">
    <property type="entry name" value="ABC_TRANSPORTER_2"/>
    <property type="match status" value="1"/>
</dbReference>
<dbReference type="PANTHER" id="PTHR43394">
    <property type="entry name" value="ATP-DEPENDENT PERMEASE MDL1, MITOCHONDRIAL"/>
    <property type="match status" value="1"/>
</dbReference>
<evidence type="ECO:0000256" key="2">
    <source>
        <dbReference type="ARBA" id="ARBA00022448"/>
    </source>
</evidence>
<feature type="transmembrane region" description="Helical" evidence="8">
    <location>
        <begin position="144"/>
        <end position="165"/>
    </location>
</feature>
<evidence type="ECO:0000256" key="4">
    <source>
        <dbReference type="ARBA" id="ARBA00022741"/>
    </source>
</evidence>
<comment type="subcellular location">
    <subcellularLocation>
        <location evidence="1">Cell membrane</location>
        <topology evidence="1">Multi-pass membrane protein</topology>
    </subcellularLocation>
</comment>
<dbReference type="Gene3D" id="3.40.50.300">
    <property type="entry name" value="P-loop containing nucleotide triphosphate hydrolases"/>
    <property type="match status" value="1"/>
</dbReference>
<feature type="domain" description="ABC transporter" evidence="9">
    <location>
        <begin position="319"/>
        <end position="553"/>
    </location>
</feature>
<evidence type="ECO:0000313" key="11">
    <source>
        <dbReference type="EMBL" id="RZM78030.1"/>
    </source>
</evidence>
<dbReference type="InterPro" id="IPR027417">
    <property type="entry name" value="P-loop_NTPase"/>
</dbReference>